<keyword evidence="4" id="KW-0238">DNA-binding</keyword>
<keyword evidence="7" id="KW-0175">Coiled coil</keyword>
<feature type="compositionally biased region" description="Low complexity" evidence="8">
    <location>
        <begin position="182"/>
        <end position="192"/>
    </location>
</feature>
<dbReference type="InterPro" id="IPR046347">
    <property type="entry name" value="bZIP_sf"/>
</dbReference>
<dbReference type="eggNOG" id="KOG1414">
    <property type="taxonomic scope" value="Eukaryota"/>
</dbReference>
<dbReference type="GO" id="GO:0001228">
    <property type="term" value="F:DNA-binding transcription activator activity, RNA polymerase II-specific"/>
    <property type="evidence" value="ECO:0007669"/>
    <property type="project" value="UniProtKB-ARBA"/>
</dbReference>
<proteinExistence type="inferred from homology"/>
<evidence type="ECO:0000256" key="2">
    <source>
        <dbReference type="ARBA" id="ARBA00007163"/>
    </source>
</evidence>
<evidence type="ECO:0000256" key="7">
    <source>
        <dbReference type="SAM" id="Coils"/>
    </source>
</evidence>
<comment type="similarity">
    <text evidence="2">Belongs to the bZIP family.</text>
</comment>
<evidence type="ECO:0000256" key="1">
    <source>
        <dbReference type="ARBA" id="ARBA00004123"/>
    </source>
</evidence>
<dbReference type="GO" id="GO:0043565">
    <property type="term" value="F:sequence-specific DNA binding"/>
    <property type="evidence" value="ECO:0007669"/>
    <property type="project" value="UniProtKB-ARBA"/>
</dbReference>
<dbReference type="STRING" id="931890.G8JTS1"/>
<dbReference type="GeneID" id="11471572"/>
<dbReference type="Gene3D" id="1.20.5.170">
    <property type="match status" value="1"/>
</dbReference>
<feature type="coiled-coil region" evidence="7">
    <location>
        <begin position="252"/>
        <end position="279"/>
    </location>
</feature>
<dbReference type="OMA" id="NQAYINM"/>
<dbReference type="PANTHER" id="PTHR19304">
    <property type="entry name" value="CYCLIC-AMP RESPONSE ELEMENT BINDING PROTEIN"/>
    <property type="match status" value="1"/>
</dbReference>
<dbReference type="SMART" id="SM00338">
    <property type="entry name" value="BRLZ"/>
    <property type="match status" value="1"/>
</dbReference>
<organism evidence="10 11">
    <name type="scientific">Eremothecium cymbalariae (strain CBS 270.75 / DBVPG 7215 / KCTC 17166 / NRRL Y-17582)</name>
    <name type="common">Yeast</name>
    <dbReference type="NCBI Taxonomy" id="931890"/>
    <lineage>
        <taxon>Eukaryota</taxon>
        <taxon>Fungi</taxon>
        <taxon>Dikarya</taxon>
        <taxon>Ascomycota</taxon>
        <taxon>Saccharomycotina</taxon>
        <taxon>Saccharomycetes</taxon>
        <taxon>Saccharomycetales</taxon>
        <taxon>Saccharomycetaceae</taxon>
        <taxon>Eremothecium</taxon>
    </lineage>
</organism>
<evidence type="ECO:0000256" key="5">
    <source>
        <dbReference type="ARBA" id="ARBA00023163"/>
    </source>
</evidence>
<dbReference type="RefSeq" id="XP_003646241.1">
    <property type="nucleotide sequence ID" value="XM_003646193.1"/>
</dbReference>
<keyword evidence="6" id="KW-0539">Nucleus</keyword>
<dbReference type="FunFam" id="1.20.5.170:FF:000053">
    <property type="entry name" value="BZIP transcription factor AtfA"/>
    <property type="match status" value="1"/>
</dbReference>
<dbReference type="OrthoDB" id="295274at2759"/>
<dbReference type="PROSITE" id="PS00036">
    <property type="entry name" value="BZIP_BASIC"/>
    <property type="match status" value="1"/>
</dbReference>
<keyword evidence="3" id="KW-0805">Transcription regulation</keyword>
<dbReference type="CDD" id="cd14687">
    <property type="entry name" value="bZIP_ATF2"/>
    <property type="match status" value="1"/>
</dbReference>
<evidence type="ECO:0000256" key="8">
    <source>
        <dbReference type="SAM" id="MobiDB-lite"/>
    </source>
</evidence>
<dbReference type="EMBL" id="CP002500">
    <property type="protein sequence ID" value="AET39424.1"/>
    <property type="molecule type" value="Genomic_DNA"/>
</dbReference>
<feature type="compositionally biased region" description="Pro residues" evidence="8">
    <location>
        <begin position="157"/>
        <end position="167"/>
    </location>
</feature>
<reference evidence="11" key="1">
    <citation type="journal article" date="2012" name="G3 (Bethesda)">
        <title>Pichia sorbitophila, an interspecies yeast hybrid reveals early steps of genome resolution following polyploidization.</title>
        <authorList>
            <person name="Leh Louis V."/>
            <person name="Despons L."/>
            <person name="Friedrich A."/>
            <person name="Martin T."/>
            <person name="Durrens P."/>
            <person name="Casaregola S."/>
            <person name="Neuveglise C."/>
            <person name="Fairhead C."/>
            <person name="Marck C."/>
            <person name="Cruz J.A."/>
            <person name="Straub M.L."/>
            <person name="Kugler V."/>
            <person name="Sacerdot C."/>
            <person name="Uzunov Z."/>
            <person name="Thierry A."/>
            <person name="Weiss S."/>
            <person name="Bleykasten C."/>
            <person name="De Montigny J."/>
            <person name="Jacques N."/>
            <person name="Jung P."/>
            <person name="Lemaire M."/>
            <person name="Mallet S."/>
            <person name="Morel G."/>
            <person name="Richard G.F."/>
            <person name="Sarkar A."/>
            <person name="Savel G."/>
            <person name="Schacherer J."/>
            <person name="Seret M.L."/>
            <person name="Talla E."/>
            <person name="Samson G."/>
            <person name="Jubin C."/>
            <person name="Poulain J."/>
            <person name="Vacherie B."/>
            <person name="Barbe V."/>
            <person name="Pelletier E."/>
            <person name="Sherman D.J."/>
            <person name="Westhof E."/>
            <person name="Weissenbach J."/>
            <person name="Baret P.V."/>
            <person name="Wincker P."/>
            <person name="Gaillardin C."/>
            <person name="Dujon B."/>
            <person name="Souciet J.L."/>
        </authorList>
    </citation>
    <scope>NUCLEOTIDE SEQUENCE [LARGE SCALE GENOMIC DNA]</scope>
    <source>
        <strain evidence="11">CBS 270.75 / DBVPG 7215 / KCTC 17166 / NRRL Y-17582</strain>
    </source>
</reference>
<dbReference type="HOGENOM" id="CLU_056594_0_0_1"/>
<evidence type="ECO:0000256" key="3">
    <source>
        <dbReference type="ARBA" id="ARBA00023015"/>
    </source>
</evidence>
<dbReference type="Pfam" id="PF00170">
    <property type="entry name" value="bZIP_1"/>
    <property type="match status" value="1"/>
</dbReference>
<evidence type="ECO:0000256" key="6">
    <source>
        <dbReference type="ARBA" id="ARBA00023242"/>
    </source>
</evidence>
<evidence type="ECO:0000313" key="10">
    <source>
        <dbReference type="EMBL" id="AET39424.1"/>
    </source>
</evidence>
<feature type="domain" description="BZIP" evidence="9">
    <location>
        <begin position="234"/>
        <end position="297"/>
    </location>
</feature>
<keyword evidence="11" id="KW-1185">Reference proteome</keyword>
<dbReference type="InterPro" id="IPR051027">
    <property type="entry name" value="bZIP_transcription_factors"/>
</dbReference>
<name>G8JTS1_ERECY</name>
<accession>G8JTS1</accession>
<dbReference type="SUPFAM" id="SSF57959">
    <property type="entry name" value="Leucine zipper domain"/>
    <property type="match status" value="1"/>
</dbReference>
<keyword evidence="5" id="KW-0804">Transcription</keyword>
<feature type="region of interest" description="Disordered" evidence="8">
    <location>
        <begin position="132"/>
        <end position="192"/>
    </location>
</feature>
<gene>
    <name evidence="10" type="ordered locus">Ecym_4366</name>
</gene>
<dbReference type="GO" id="GO:0005634">
    <property type="term" value="C:nucleus"/>
    <property type="evidence" value="ECO:0007669"/>
    <property type="project" value="UniProtKB-SubCell"/>
</dbReference>
<dbReference type="AlphaFoldDB" id="G8JTS1"/>
<protein>
    <recommendedName>
        <fullName evidence="9">BZIP domain-containing protein</fullName>
    </recommendedName>
</protein>
<evidence type="ECO:0000259" key="9">
    <source>
        <dbReference type="PROSITE" id="PS50217"/>
    </source>
</evidence>
<dbReference type="InParanoid" id="G8JTS1"/>
<comment type="subcellular location">
    <subcellularLocation>
        <location evidence="1">Nucleus</location>
    </subcellularLocation>
</comment>
<dbReference type="Proteomes" id="UP000006790">
    <property type="component" value="Chromosome 4"/>
</dbReference>
<dbReference type="InterPro" id="IPR004827">
    <property type="entry name" value="bZIP"/>
</dbReference>
<dbReference type="KEGG" id="erc:Ecym_4366"/>
<sequence length="337" mass="38375">MIQESLSPFFQPFGIDVSRFPMTNPPIFQSALANYNAPPRRRRISISNGQIGQMGQLADDYDLIESIYDIQPPPMPLKRVMNANGKVQFKQPNYHESMPPHAVPATSFPHEFADPAQQAKPLDTQNGNVLSSVKEVPSDTPLTVPATHPSQSQSQQAPPPLSLPPLPQQQQEQRQRQHEPQEQGQQQQQNPNLRPVLPTAEHRIHTLDSPDHDNYKMQFSMMSQDVGSLPGTASWKRARLLERNRIAASKCRQRKKVAQQQLQKDVKSLTKENKVMRKKLDYYQKLVNKFKKFMELHMDSCGGNKDGIKVIEEMLKIDHDLDEDEDGTLVFTNSDEK</sequence>
<dbReference type="FunCoup" id="G8JTS1">
    <property type="interactions" value="1966"/>
</dbReference>
<dbReference type="PROSITE" id="PS50217">
    <property type="entry name" value="BZIP"/>
    <property type="match status" value="1"/>
</dbReference>
<evidence type="ECO:0000313" key="11">
    <source>
        <dbReference type="Proteomes" id="UP000006790"/>
    </source>
</evidence>
<evidence type="ECO:0000256" key="4">
    <source>
        <dbReference type="ARBA" id="ARBA00023125"/>
    </source>
</evidence>